<dbReference type="Pfam" id="PF01420">
    <property type="entry name" value="Methylase_S"/>
    <property type="match status" value="2"/>
</dbReference>
<dbReference type="EMBL" id="PEZY01000012">
    <property type="protein sequence ID" value="PIS05681.1"/>
    <property type="molecule type" value="Genomic_DNA"/>
</dbReference>
<name>A0A2H0W519_9BACT</name>
<evidence type="ECO:0000256" key="2">
    <source>
        <dbReference type="ARBA" id="ARBA00022747"/>
    </source>
</evidence>
<keyword evidence="6" id="KW-0255">Endonuclease</keyword>
<keyword evidence="3" id="KW-0238">DNA-binding</keyword>
<protein>
    <submittedName>
        <fullName evidence="6">Restriction endonuclease subunit S</fullName>
    </submittedName>
</protein>
<dbReference type="InterPro" id="IPR052021">
    <property type="entry name" value="Type-I_RS_S_subunit"/>
</dbReference>
<feature type="domain" description="Type I restriction modification DNA specificity" evidence="5">
    <location>
        <begin position="212"/>
        <end position="366"/>
    </location>
</feature>
<feature type="coiled-coil region" evidence="4">
    <location>
        <begin position="345"/>
        <end position="379"/>
    </location>
</feature>
<dbReference type="PANTHER" id="PTHR30408">
    <property type="entry name" value="TYPE-1 RESTRICTION ENZYME ECOKI SPECIFICITY PROTEIN"/>
    <property type="match status" value="1"/>
</dbReference>
<dbReference type="InterPro" id="IPR044946">
    <property type="entry name" value="Restrct_endonuc_typeI_TRD_sf"/>
</dbReference>
<dbReference type="GO" id="GO:0004519">
    <property type="term" value="F:endonuclease activity"/>
    <property type="evidence" value="ECO:0007669"/>
    <property type="project" value="UniProtKB-KW"/>
</dbReference>
<dbReference type="Gene3D" id="1.10.287.1120">
    <property type="entry name" value="Bipartite methylase S protein"/>
    <property type="match status" value="1"/>
</dbReference>
<dbReference type="GO" id="GO:0009307">
    <property type="term" value="P:DNA restriction-modification system"/>
    <property type="evidence" value="ECO:0007669"/>
    <property type="project" value="UniProtKB-KW"/>
</dbReference>
<evidence type="ECO:0000256" key="4">
    <source>
        <dbReference type="SAM" id="Coils"/>
    </source>
</evidence>
<keyword evidence="4" id="KW-0175">Coiled coil</keyword>
<dbReference type="Proteomes" id="UP000229056">
    <property type="component" value="Unassembled WGS sequence"/>
</dbReference>
<keyword evidence="6" id="KW-0378">Hydrolase</keyword>
<keyword evidence="2" id="KW-0680">Restriction system</keyword>
<evidence type="ECO:0000256" key="3">
    <source>
        <dbReference type="ARBA" id="ARBA00023125"/>
    </source>
</evidence>
<comment type="caution">
    <text evidence="6">The sequence shown here is derived from an EMBL/GenBank/DDBJ whole genome shotgun (WGS) entry which is preliminary data.</text>
</comment>
<reference evidence="7" key="1">
    <citation type="submission" date="2017-09" db="EMBL/GenBank/DDBJ databases">
        <title>Depth-based differentiation of microbial function through sediment-hosted aquifers and enrichment of novel symbionts in the deep terrestrial subsurface.</title>
        <authorList>
            <person name="Probst A.J."/>
            <person name="Ladd B."/>
            <person name="Jarett J.K."/>
            <person name="Geller-Mcgrath D.E."/>
            <person name="Sieber C.M.K."/>
            <person name="Emerson J.B."/>
            <person name="Anantharaman K."/>
            <person name="Thomas B.C."/>
            <person name="Malmstrom R."/>
            <person name="Stieglmeier M."/>
            <person name="Klingl A."/>
            <person name="Woyke T."/>
            <person name="Ryan C.M."/>
            <person name="Banfield J.F."/>
        </authorList>
    </citation>
    <scope>NUCLEOTIDE SEQUENCE [LARGE SCALE GENOMIC DNA]</scope>
</reference>
<organism evidence="6 7">
    <name type="scientific">Candidatus Buchananbacteria bacterium CG10_big_fil_rev_8_21_14_0_10_33_19</name>
    <dbReference type="NCBI Taxonomy" id="1974525"/>
    <lineage>
        <taxon>Bacteria</taxon>
        <taxon>Candidatus Buchananiibacteriota</taxon>
    </lineage>
</organism>
<evidence type="ECO:0000259" key="5">
    <source>
        <dbReference type="Pfam" id="PF01420"/>
    </source>
</evidence>
<proteinExistence type="inferred from homology"/>
<dbReference type="PANTHER" id="PTHR30408:SF12">
    <property type="entry name" value="TYPE I RESTRICTION ENZYME MJAVIII SPECIFICITY SUBUNIT"/>
    <property type="match status" value="1"/>
</dbReference>
<dbReference type="InterPro" id="IPR000055">
    <property type="entry name" value="Restrct_endonuc_typeI_TRD"/>
</dbReference>
<feature type="domain" description="Type I restriction modification DNA specificity" evidence="5">
    <location>
        <begin position="11"/>
        <end position="189"/>
    </location>
</feature>
<accession>A0A2H0W519</accession>
<evidence type="ECO:0000256" key="1">
    <source>
        <dbReference type="ARBA" id="ARBA00010923"/>
    </source>
</evidence>
<dbReference type="SUPFAM" id="SSF116734">
    <property type="entry name" value="DNA methylase specificity domain"/>
    <property type="match status" value="2"/>
</dbReference>
<sequence length="397" mass="45608">MKTNQTQKNIPTEWQETRLVDIGVFSKGSGITKDQLIVTGHNAIRYGELYTKYNFKIEKVYSHIPTEIIPTTTKIKYGDILLAGSGETNEEIGKSATYLLHEDCYAGGDLIIFSPKNANSLFLSYFLNIGEGRKKLTELGQGQSVVHIYKSEVEKLKLHLPSLPEQNRIVSVIETWDKSIEKLSNKIEIKKQIKKGLMQDLLTGKKRLQGFNDKWRFVNLGGTCQEIKTGKLDANAMVKNGKYRFYTCAKDFYLIDDYAFDTEALLVSGNGANVGYVHYYKGKFNAYQRTYVLYEFNENILFIKYLLDIFLKIRIKEEVREGNTPYITMDTLTDMSLKIPSKKEQQRIVNILSTADEEIKRLENKLKILKEQKRYLLNNLITGTIRTPETLLAKLTK</sequence>
<dbReference type="AlphaFoldDB" id="A0A2H0W519"/>
<evidence type="ECO:0000313" key="6">
    <source>
        <dbReference type="EMBL" id="PIS05681.1"/>
    </source>
</evidence>
<dbReference type="GO" id="GO:0003677">
    <property type="term" value="F:DNA binding"/>
    <property type="evidence" value="ECO:0007669"/>
    <property type="project" value="UniProtKB-KW"/>
</dbReference>
<gene>
    <name evidence="6" type="ORF">COT80_02835</name>
</gene>
<keyword evidence="6" id="KW-0540">Nuclease</keyword>
<dbReference type="Gene3D" id="3.90.220.20">
    <property type="entry name" value="DNA methylase specificity domains"/>
    <property type="match status" value="2"/>
</dbReference>
<comment type="similarity">
    <text evidence="1">Belongs to the type-I restriction system S methylase family.</text>
</comment>
<evidence type="ECO:0000313" key="7">
    <source>
        <dbReference type="Proteomes" id="UP000229056"/>
    </source>
</evidence>